<evidence type="ECO:0000259" key="1">
    <source>
        <dbReference type="Pfam" id="PF06985"/>
    </source>
</evidence>
<proteinExistence type="predicted"/>
<protein>
    <submittedName>
        <fullName evidence="2">Heterokaryon incompatibility</fullName>
    </submittedName>
</protein>
<name>A0A8E2EFT4_9PEZI</name>
<dbReference type="Pfam" id="PF06985">
    <property type="entry name" value="HET"/>
    <property type="match status" value="1"/>
</dbReference>
<dbReference type="PANTHER" id="PTHR33112">
    <property type="entry name" value="DOMAIN PROTEIN, PUTATIVE-RELATED"/>
    <property type="match status" value="1"/>
</dbReference>
<dbReference type="EMBL" id="KV744872">
    <property type="protein sequence ID" value="OCK82991.1"/>
    <property type="molecule type" value="Genomic_DNA"/>
</dbReference>
<keyword evidence="3" id="KW-1185">Reference proteome</keyword>
<gene>
    <name evidence="2" type="ORF">K432DRAFT_469659</name>
</gene>
<dbReference type="PANTHER" id="PTHR33112:SF8">
    <property type="entry name" value="HETEROKARYON INCOMPATIBILITY DOMAIN-CONTAINING PROTEIN"/>
    <property type="match status" value="1"/>
</dbReference>
<dbReference type="AlphaFoldDB" id="A0A8E2EFT4"/>
<evidence type="ECO:0000313" key="3">
    <source>
        <dbReference type="Proteomes" id="UP000250266"/>
    </source>
</evidence>
<dbReference type="OrthoDB" id="2958217at2759"/>
<dbReference type="Proteomes" id="UP000250266">
    <property type="component" value="Unassembled WGS sequence"/>
</dbReference>
<accession>A0A8E2EFT4</accession>
<evidence type="ECO:0000313" key="2">
    <source>
        <dbReference type="EMBL" id="OCK82991.1"/>
    </source>
</evidence>
<organism evidence="2 3">
    <name type="scientific">Lepidopterella palustris CBS 459.81</name>
    <dbReference type="NCBI Taxonomy" id="1314670"/>
    <lineage>
        <taxon>Eukaryota</taxon>
        <taxon>Fungi</taxon>
        <taxon>Dikarya</taxon>
        <taxon>Ascomycota</taxon>
        <taxon>Pezizomycotina</taxon>
        <taxon>Dothideomycetes</taxon>
        <taxon>Pleosporomycetidae</taxon>
        <taxon>Mytilinidiales</taxon>
        <taxon>Argynnaceae</taxon>
        <taxon>Lepidopterella</taxon>
    </lineage>
</organism>
<reference evidence="2 3" key="1">
    <citation type="journal article" date="2016" name="Nat. Commun.">
        <title>Ectomycorrhizal ecology is imprinted in the genome of the dominant symbiotic fungus Cenococcum geophilum.</title>
        <authorList>
            <consortium name="DOE Joint Genome Institute"/>
            <person name="Peter M."/>
            <person name="Kohler A."/>
            <person name="Ohm R.A."/>
            <person name="Kuo A."/>
            <person name="Krutzmann J."/>
            <person name="Morin E."/>
            <person name="Arend M."/>
            <person name="Barry K.W."/>
            <person name="Binder M."/>
            <person name="Choi C."/>
            <person name="Clum A."/>
            <person name="Copeland A."/>
            <person name="Grisel N."/>
            <person name="Haridas S."/>
            <person name="Kipfer T."/>
            <person name="LaButti K."/>
            <person name="Lindquist E."/>
            <person name="Lipzen A."/>
            <person name="Maire R."/>
            <person name="Meier B."/>
            <person name="Mihaltcheva S."/>
            <person name="Molinier V."/>
            <person name="Murat C."/>
            <person name="Poggeler S."/>
            <person name="Quandt C.A."/>
            <person name="Sperisen C."/>
            <person name="Tritt A."/>
            <person name="Tisserant E."/>
            <person name="Crous P.W."/>
            <person name="Henrissat B."/>
            <person name="Nehls U."/>
            <person name="Egli S."/>
            <person name="Spatafora J.W."/>
            <person name="Grigoriev I.V."/>
            <person name="Martin F.M."/>
        </authorList>
    </citation>
    <scope>NUCLEOTIDE SEQUENCE [LARGE SCALE GENOMIC DNA]</scope>
    <source>
        <strain evidence="2 3">CBS 459.81</strain>
    </source>
</reference>
<sequence>MIRLQDTVNIGTSYQYLALSHCWGNVQTTTLLTSASMQRYYTVIHLHELPKTFRRAVSITRELGYRYLWIDSLCIIQDSEEDWKRESVRMGDIYRNSTCCIAAVASDDDDGGCFFSRNPLAYFPCRLGYSDGNEIIVIVKPAPEEYDYSNESLDLSDKPLWSRAWVLQEMALAPRTLI</sequence>
<feature type="domain" description="Heterokaryon incompatibility" evidence="1">
    <location>
        <begin position="16"/>
        <end position="169"/>
    </location>
</feature>
<dbReference type="InterPro" id="IPR010730">
    <property type="entry name" value="HET"/>
</dbReference>